<feature type="transmembrane region" description="Helical" evidence="1">
    <location>
        <begin position="103"/>
        <end position="124"/>
    </location>
</feature>
<dbReference type="Pfam" id="PF10067">
    <property type="entry name" value="DUF2306"/>
    <property type="match status" value="1"/>
</dbReference>
<dbReference type="RefSeq" id="WP_290109608.1">
    <property type="nucleotide sequence ID" value="NZ_JAUEPL010000002.1"/>
</dbReference>
<dbReference type="InterPro" id="IPR018750">
    <property type="entry name" value="DUF2306_membrane"/>
</dbReference>
<feature type="transmembrane region" description="Helical" evidence="1">
    <location>
        <begin position="173"/>
        <end position="190"/>
    </location>
</feature>
<dbReference type="EMBL" id="JAUEPL010000002">
    <property type="protein sequence ID" value="MDN3292803.1"/>
    <property type="molecule type" value="Genomic_DNA"/>
</dbReference>
<keyword evidence="1" id="KW-0472">Membrane</keyword>
<gene>
    <name evidence="2" type="ORF">QWM81_01835</name>
</gene>
<evidence type="ECO:0000313" key="3">
    <source>
        <dbReference type="Proteomes" id="UP001174050"/>
    </source>
</evidence>
<name>A0ABT7YZZ3_9ACTN</name>
<accession>A0ABT7YZZ3</accession>
<organism evidence="2 3">
    <name type="scientific">Streptomyces ficellus</name>
    <dbReference type="NCBI Taxonomy" id="1977088"/>
    <lineage>
        <taxon>Bacteria</taxon>
        <taxon>Bacillati</taxon>
        <taxon>Actinomycetota</taxon>
        <taxon>Actinomycetes</taxon>
        <taxon>Kitasatosporales</taxon>
        <taxon>Streptomycetaceae</taxon>
        <taxon>Streptomyces</taxon>
    </lineage>
</organism>
<feature type="transmembrane region" description="Helical" evidence="1">
    <location>
        <begin position="76"/>
        <end position="97"/>
    </location>
</feature>
<feature type="transmembrane region" description="Helical" evidence="1">
    <location>
        <begin position="39"/>
        <end position="64"/>
    </location>
</feature>
<feature type="transmembrane region" description="Helical" evidence="1">
    <location>
        <begin position="136"/>
        <end position="153"/>
    </location>
</feature>
<protein>
    <submittedName>
        <fullName evidence="2">DUF2306 domain-containing protein</fullName>
    </submittedName>
</protein>
<keyword evidence="1" id="KW-1133">Transmembrane helix</keyword>
<evidence type="ECO:0000313" key="2">
    <source>
        <dbReference type="EMBL" id="MDN3292803.1"/>
    </source>
</evidence>
<keyword evidence="1" id="KW-0812">Transmembrane</keyword>
<keyword evidence="3" id="KW-1185">Reference proteome</keyword>
<comment type="caution">
    <text evidence="2">The sequence shown here is derived from an EMBL/GenBank/DDBJ whole genome shotgun (WGS) entry which is preliminary data.</text>
</comment>
<proteinExistence type="predicted"/>
<dbReference type="Proteomes" id="UP001174050">
    <property type="component" value="Unassembled WGS sequence"/>
</dbReference>
<evidence type="ECO:0000256" key="1">
    <source>
        <dbReference type="SAM" id="Phobius"/>
    </source>
</evidence>
<sequence length="202" mass="23068">MAALAVLVVFNLLYAFPRYLSGDPQQSRIPLDPHFTQHYPVVVVHAVLGNLALVTVFLQILPWIRRHHPRVHRVSGRVYLFAAVLPTTLLAFALVPFSQAPFGAFGLTLSGVLWITTTVLGYRAVRRRRYVDHRRWMVYSFAISLGTTWGRVLAELMQAFPGFRVPLSFVLELSTWASWVINLLIAHWWLERTAPRAAQLVR</sequence>
<reference evidence="2" key="1">
    <citation type="submission" date="2023-06" db="EMBL/GenBank/DDBJ databases">
        <title>WGS-Sequencing of Streptomyces ficellus isolate 21 collected from sand in Gara Djebilet Iron Mine in Algeria.</title>
        <authorList>
            <person name="Zegers G.P."/>
            <person name="Gomez A."/>
            <person name="Gueddou A."/>
            <person name="Zahara A.F."/>
            <person name="Worth M."/>
            <person name="Sevigny J.L."/>
            <person name="Tisa L."/>
        </authorList>
    </citation>
    <scope>NUCLEOTIDE SEQUENCE</scope>
    <source>
        <strain evidence="2">AS11</strain>
    </source>
</reference>